<feature type="transmembrane region" description="Helical" evidence="2">
    <location>
        <begin position="65"/>
        <end position="86"/>
    </location>
</feature>
<keyword evidence="2" id="KW-1133">Transmembrane helix</keyword>
<dbReference type="GO" id="GO:0004519">
    <property type="term" value="F:endonuclease activity"/>
    <property type="evidence" value="ECO:0007669"/>
    <property type="project" value="UniProtKB-KW"/>
</dbReference>
<feature type="domain" description="Restriction endonuclease type IV Mrr" evidence="3">
    <location>
        <begin position="107"/>
        <end position="222"/>
    </location>
</feature>
<dbReference type="RefSeq" id="WP_200379710.1">
    <property type="nucleotide sequence ID" value="NZ_NRRU01000090.1"/>
</dbReference>
<keyword evidence="4" id="KW-0540">Nuclease</keyword>
<dbReference type="InterPro" id="IPR011335">
    <property type="entry name" value="Restrct_endonuc-II-like"/>
</dbReference>
<dbReference type="InterPro" id="IPR011856">
    <property type="entry name" value="tRNA_endonuc-like_dom_sf"/>
</dbReference>
<dbReference type="Pfam" id="PF04471">
    <property type="entry name" value="Mrr_cat"/>
    <property type="match status" value="1"/>
</dbReference>
<dbReference type="InterPro" id="IPR052906">
    <property type="entry name" value="Type_IV_Methyl-Rstrct_Enzyme"/>
</dbReference>
<dbReference type="InterPro" id="IPR007560">
    <property type="entry name" value="Restrct_endonuc_IV_Mrr"/>
</dbReference>
<evidence type="ECO:0000256" key="1">
    <source>
        <dbReference type="SAM" id="MobiDB-lite"/>
    </source>
</evidence>
<dbReference type="Proteomes" id="UP001041814">
    <property type="component" value="Unassembled WGS sequence"/>
</dbReference>
<comment type="caution">
    <text evidence="4">The sequence shown here is derived from an EMBL/GenBank/DDBJ whole genome shotgun (WGS) entry which is preliminary data.</text>
</comment>
<keyword evidence="5" id="KW-1185">Reference proteome</keyword>
<keyword evidence="2" id="KW-0472">Membrane</keyword>
<evidence type="ECO:0000256" key="2">
    <source>
        <dbReference type="SAM" id="Phobius"/>
    </source>
</evidence>
<dbReference type="SUPFAM" id="SSF52980">
    <property type="entry name" value="Restriction endonuclease-like"/>
    <property type="match status" value="1"/>
</dbReference>
<proteinExistence type="predicted"/>
<evidence type="ECO:0000313" key="4">
    <source>
        <dbReference type="EMBL" id="MBK1714992.1"/>
    </source>
</evidence>
<keyword evidence="2" id="KW-0812">Transmembrane</keyword>
<gene>
    <name evidence="4" type="ORF">CKO43_19705</name>
</gene>
<feature type="transmembrane region" description="Helical" evidence="2">
    <location>
        <begin position="12"/>
        <end position="36"/>
    </location>
</feature>
<dbReference type="EMBL" id="NRRU01000090">
    <property type="protein sequence ID" value="MBK1714992.1"/>
    <property type="molecule type" value="Genomic_DNA"/>
</dbReference>
<reference evidence="4" key="2">
    <citation type="journal article" date="2020" name="Microorganisms">
        <title>Osmotic Adaptation and Compatible Solute Biosynthesis of Phototrophic Bacteria as Revealed from Genome Analyses.</title>
        <authorList>
            <person name="Imhoff J.F."/>
            <person name="Rahn T."/>
            <person name="Kunzel S."/>
            <person name="Keller A."/>
            <person name="Neulinger S.C."/>
        </authorList>
    </citation>
    <scope>NUCLEOTIDE SEQUENCE</scope>
    <source>
        <strain evidence="4">IM 151</strain>
    </source>
</reference>
<feature type="region of interest" description="Disordered" evidence="1">
    <location>
        <begin position="227"/>
        <end position="259"/>
    </location>
</feature>
<dbReference type="PANTHER" id="PTHR30015">
    <property type="entry name" value="MRR RESTRICTION SYSTEM PROTEIN"/>
    <property type="match status" value="1"/>
</dbReference>
<accession>A0ABS1E286</accession>
<evidence type="ECO:0000259" key="3">
    <source>
        <dbReference type="Pfam" id="PF04471"/>
    </source>
</evidence>
<dbReference type="SUPFAM" id="SSF57783">
    <property type="entry name" value="Zinc beta-ribbon"/>
    <property type="match status" value="1"/>
</dbReference>
<evidence type="ECO:0000313" key="5">
    <source>
        <dbReference type="Proteomes" id="UP001041814"/>
    </source>
</evidence>
<protein>
    <submittedName>
        <fullName evidence="4">Restriction endonuclease</fullName>
    </submittedName>
</protein>
<keyword evidence="4" id="KW-0378">Hydrolase</keyword>
<organism evidence="4 5">
    <name type="scientific">Rubrivivax gelatinosus</name>
    <name type="common">Rhodocyclus gelatinosus</name>
    <name type="synonym">Rhodopseudomonas gelatinosa</name>
    <dbReference type="NCBI Taxonomy" id="28068"/>
    <lineage>
        <taxon>Bacteria</taxon>
        <taxon>Pseudomonadati</taxon>
        <taxon>Pseudomonadota</taxon>
        <taxon>Betaproteobacteria</taxon>
        <taxon>Burkholderiales</taxon>
        <taxon>Sphaerotilaceae</taxon>
        <taxon>Rubrivivax</taxon>
    </lineage>
</organism>
<sequence>MARRNQGGLAEAVMELFALMPWWVGVIAAPLFYLLLHPVATQAVPVATEVGQYGAMATRTMWKTFALFGQYLLPFFSLVGAAMSAWRRRQRRRLAAEVAQNPSAGVLDGMSWREFEMLVGEGFRLQGFRVVETGGGGADGGVDLVLSRPGQNGSEKYLVQCKQWRAYKVGVDVVRELYGVMAARGAAGGFVVTSGRFTDEARRFASGRNVELVDGPRLRQLIQKARGAGVQPARQEPALKTPAAPVASAPAQRDGDERPNCPVCGKRMVRRVAKRGASAGAPFWGCVDYPGCKGTRGMG</sequence>
<keyword evidence="4" id="KW-0255">Endonuclease</keyword>
<dbReference type="Gene3D" id="3.30.65.10">
    <property type="entry name" value="Bacterial Topoisomerase I, domain 1"/>
    <property type="match status" value="1"/>
</dbReference>
<dbReference type="Gene3D" id="3.40.1350.10">
    <property type="match status" value="1"/>
</dbReference>
<reference evidence="4" key="1">
    <citation type="submission" date="2017-08" db="EMBL/GenBank/DDBJ databases">
        <authorList>
            <person name="Imhoff J.F."/>
            <person name="Rahn T."/>
            <person name="Kuenzel S."/>
            <person name="Neulinger S.C."/>
        </authorList>
    </citation>
    <scope>NUCLEOTIDE SEQUENCE</scope>
    <source>
        <strain evidence="4">IM 151</strain>
    </source>
</reference>
<dbReference type="PANTHER" id="PTHR30015:SF7">
    <property type="entry name" value="TYPE IV METHYL-DIRECTED RESTRICTION ENZYME ECOKMRR"/>
    <property type="match status" value="1"/>
</dbReference>
<name>A0ABS1E286_RUBGE</name>